<dbReference type="InterPro" id="IPR002577">
    <property type="entry name" value="HTH_HxlR"/>
</dbReference>
<sequence>MDDVPKVEFVCPSDVFLNIIKGKCKTTLIVMIKKGRNRFGEMRRTLPSISERMLSRQLDELEKDGIIIRKSFPEVPPRVEYYLTEYGETIYPIINEMRKWGYIHLEKQNPKITQNEVIH</sequence>
<evidence type="ECO:0000256" key="3">
    <source>
        <dbReference type="ARBA" id="ARBA00023163"/>
    </source>
</evidence>
<dbReference type="RefSeq" id="WP_194122788.1">
    <property type="nucleotide sequence ID" value="NZ_JACYGY010000001.1"/>
</dbReference>
<protein>
    <submittedName>
        <fullName evidence="5">Helix-turn-helix transcriptional regulator</fullName>
    </submittedName>
</protein>
<accession>A0ABR9WKQ6</accession>
<dbReference type="SUPFAM" id="SSF46785">
    <property type="entry name" value="Winged helix' DNA-binding domain"/>
    <property type="match status" value="1"/>
</dbReference>
<dbReference type="InterPro" id="IPR036390">
    <property type="entry name" value="WH_DNA-bd_sf"/>
</dbReference>
<gene>
    <name evidence="5" type="ORF">IEE83_22930</name>
</gene>
<evidence type="ECO:0000313" key="5">
    <source>
        <dbReference type="EMBL" id="MBE9464749.1"/>
    </source>
</evidence>
<organism evidence="5 6">
    <name type="scientific">Dyadobacter subterraneus</name>
    <dbReference type="NCBI Taxonomy" id="2773304"/>
    <lineage>
        <taxon>Bacteria</taxon>
        <taxon>Pseudomonadati</taxon>
        <taxon>Bacteroidota</taxon>
        <taxon>Cytophagia</taxon>
        <taxon>Cytophagales</taxon>
        <taxon>Spirosomataceae</taxon>
        <taxon>Dyadobacter</taxon>
    </lineage>
</organism>
<dbReference type="InterPro" id="IPR036388">
    <property type="entry name" value="WH-like_DNA-bd_sf"/>
</dbReference>
<keyword evidence="3" id="KW-0804">Transcription</keyword>
<dbReference type="PANTHER" id="PTHR33204:SF29">
    <property type="entry name" value="TRANSCRIPTIONAL REGULATOR"/>
    <property type="match status" value="1"/>
</dbReference>
<dbReference type="PROSITE" id="PS51118">
    <property type="entry name" value="HTH_HXLR"/>
    <property type="match status" value="1"/>
</dbReference>
<dbReference type="EMBL" id="JACYGY010000001">
    <property type="protein sequence ID" value="MBE9464749.1"/>
    <property type="molecule type" value="Genomic_DNA"/>
</dbReference>
<comment type="caution">
    <text evidence="5">The sequence shown here is derived from an EMBL/GenBank/DDBJ whole genome shotgun (WGS) entry which is preliminary data.</text>
</comment>
<keyword evidence="1" id="KW-0805">Transcription regulation</keyword>
<evidence type="ECO:0000256" key="2">
    <source>
        <dbReference type="ARBA" id="ARBA00023125"/>
    </source>
</evidence>
<dbReference type="PANTHER" id="PTHR33204">
    <property type="entry name" value="TRANSCRIPTIONAL REGULATOR, MARR FAMILY"/>
    <property type="match status" value="1"/>
</dbReference>
<evidence type="ECO:0000313" key="6">
    <source>
        <dbReference type="Proteomes" id="UP000634134"/>
    </source>
</evidence>
<name>A0ABR9WKQ6_9BACT</name>
<dbReference type="Pfam" id="PF01638">
    <property type="entry name" value="HxlR"/>
    <property type="match status" value="1"/>
</dbReference>
<keyword evidence="6" id="KW-1185">Reference proteome</keyword>
<keyword evidence="2" id="KW-0238">DNA-binding</keyword>
<dbReference type="Proteomes" id="UP000634134">
    <property type="component" value="Unassembled WGS sequence"/>
</dbReference>
<dbReference type="Gene3D" id="1.10.10.10">
    <property type="entry name" value="Winged helix-like DNA-binding domain superfamily/Winged helix DNA-binding domain"/>
    <property type="match status" value="1"/>
</dbReference>
<evidence type="ECO:0000259" key="4">
    <source>
        <dbReference type="PROSITE" id="PS51118"/>
    </source>
</evidence>
<evidence type="ECO:0000256" key="1">
    <source>
        <dbReference type="ARBA" id="ARBA00023015"/>
    </source>
</evidence>
<proteinExistence type="predicted"/>
<feature type="domain" description="HTH hxlR-type" evidence="4">
    <location>
        <begin position="11"/>
        <end position="109"/>
    </location>
</feature>
<reference evidence="6" key="1">
    <citation type="submission" date="2023-07" db="EMBL/GenBank/DDBJ databases">
        <title>Dyadobacter sp. nov 'subterranea' isolated from contaminted grondwater.</title>
        <authorList>
            <person name="Szabo I."/>
            <person name="Al-Omari J."/>
            <person name="Szerdahelyi S.G."/>
            <person name="Rado J."/>
        </authorList>
    </citation>
    <scope>NUCLEOTIDE SEQUENCE [LARGE SCALE GENOMIC DNA]</scope>
    <source>
        <strain evidence="6">UP-52</strain>
    </source>
</reference>